<protein>
    <submittedName>
        <fullName evidence="1">Uncharacterized protein</fullName>
    </submittedName>
</protein>
<proteinExistence type="predicted"/>
<dbReference type="EMBL" id="KZ454115">
    <property type="protein sequence ID" value="PKA46650.1"/>
    <property type="molecule type" value="Genomic_DNA"/>
</dbReference>
<keyword evidence="2" id="KW-1185">Reference proteome</keyword>
<gene>
    <name evidence="1" type="ORF">AXF42_Ash021266</name>
</gene>
<organism evidence="1 2">
    <name type="scientific">Apostasia shenzhenica</name>
    <dbReference type="NCBI Taxonomy" id="1088818"/>
    <lineage>
        <taxon>Eukaryota</taxon>
        <taxon>Viridiplantae</taxon>
        <taxon>Streptophyta</taxon>
        <taxon>Embryophyta</taxon>
        <taxon>Tracheophyta</taxon>
        <taxon>Spermatophyta</taxon>
        <taxon>Magnoliopsida</taxon>
        <taxon>Liliopsida</taxon>
        <taxon>Asparagales</taxon>
        <taxon>Orchidaceae</taxon>
        <taxon>Apostasioideae</taxon>
        <taxon>Apostasia</taxon>
    </lineage>
</organism>
<accession>A0A2H9ZTM6</accession>
<dbReference type="AlphaFoldDB" id="A0A2H9ZTM6"/>
<name>A0A2H9ZTM6_9ASPA</name>
<dbReference type="Proteomes" id="UP000236161">
    <property type="component" value="Unassembled WGS sequence"/>
</dbReference>
<evidence type="ECO:0000313" key="2">
    <source>
        <dbReference type="Proteomes" id="UP000236161"/>
    </source>
</evidence>
<evidence type="ECO:0000313" key="1">
    <source>
        <dbReference type="EMBL" id="PKA46650.1"/>
    </source>
</evidence>
<sequence length="93" mass="10514">MELAVILRINSGQWCWLGPCRTNLTLFHGRRIYFSKRPGKEMFLLAGLLRPPFIPAMIPSFVNHHGLCLITPMFPLPLPLDSGDIGRRSLSVL</sequence>
<reference evidence="1 2" key="1">
    <citation type="journal article" date="2017" name="Nature">
        <title>The Apostasia genome and the evolution of orchids.</title>
        <authorList>
            <person name="Zhang G.Q."/>
            <person name="Liu K.W."/>
            <person name="Li Z."/>
            <person name="Lohaus R."/>
            <person name="Hsiao Y.Y."/>
            <person name="Niu S.C."/>
            <person name="Wang J.Y."/>
            <person name="Lin Y.C."/>
            <person name="Xu Q."/>
            <person name="Chen L.J."/>
            <person name="Yoshida K."/>
            <person name="Fujiwara S."/>
            <person name="Wang Z.W."/>
            <person name="Zhang Y.Q."/>
            <person name="Mitsuda N."/>
            <person name="Wang M."/>
            <person name="Liu G.H."/>
            <person name="Pecoraro L."/>
            <person name="Huang H.X."/>
            <person name="Xiao X.J."/>
            <person name="Lin M."/>
            <person name="Wu X.Y."/>
            <person name="Wu W.L."/>
            <person name="Chen Y.Y."/>
            <person name="Chang S.B."/>
            <person name="Sakamoto S."/>
            <person name="Ohme-Takagi M."/>
            <person name="Yagi M."/>
            <person name="Zeng S.J."/>
            <person name="Shen C.Y."/>
            <person name="Yeh C.M."/>
            <person name="Luo Y.B."/>
            <person name="Tsai W.C."/>
            <person name="Van de Peer Y."/>
            <person name="Liu Z.J."/>
        </authorList>
    </citation>
    <scope>NUCLEOTIDE SEQUENCE [LARGE SCALE GENOMIC DNA]</scope>
    <source>
        <strain evidence="2">cv. Shenzhen</strain>
        <tissue evidence="1">Stem</tissue>
    </source>
</reference>